<dbReference type="EMBL" id="CAJNIZ010045366">
    <property type="protein sequence ID" value="CAE7718179.1"/>
    <property type="molecule type" value="Genomic_DNA"/>
</dbReference>
<organism evidence="5 6">
    <name type="scientific">Symbiodinium pilosum</name>
    <name type="common">Dinoflagellate</name>
    <dbReference type="NCBI Taxonomy" id="2952"/>
    <lineage>
        <taxon>Eukaryota</taxon>
        <taxon>Sar</taxon>
        <taxon>Alveolata</taxon>
        <taxon>Dinophyceae</taxon>
        <taxon>Suessiales</taxon>
        <taxon>Symbiodiniaceae</taxon>
        <taxon>Symbiodinium</taxon>
    </lineage>
</organism>
<dbReference type="InterPro" id="IPR036452">
    <property type="entry name" value="Ribo_hydro-like"/>
</dbReference>
<dbReference type="Proteomes" id="UP000649617">
    <property type="component" value="Unassembled WGS sequence"/>
</dbReference>
<dbReference type="OrthoDB" id="432381at2759"/>
<dbReference type="InterPro" id="IPR023186">
    <property type="entry name" value="IUNH"/>
</dbReference>
<evidence type="ECO:0000256" key="1">
    <source>
        <dbReference type="ARBA" id="ARBA00009176"/>
    </source>
</evidence>
<name>A0A812XB13_SYMPI</name>
<proteinExistence type="inferred from homology"/>
<dbReference type="SUPFAM" id="SSF53590">
    <property type="entry name" value="Nucleoside hydrolase"/>
    <property type="match status" value="1"/>
</dbReference>
<dbReference type="GO" id="GO:0005829">
    <property type="term" value="C:cytosol"/>
    <property type="evidence" value="ECO:0007669"/>
    <property type="project" value="TreeGrafter"/>
</dbReference>
<dbReference type="InterPro" id="IPR001910">
    <property type="entry name" value="Inosine/uridine_hydrolase_dom"/>
</dbReference>
<dbReference type="AlphaFoldDB" id="A0A812XB13"/>
<evidence type="ECO:0000313" key="5">
    <source>
        <dbReference type="EMBL" id="CAE7718179.1"/>
    </source>
</evidence>
<keyword evidence="3" id="KW-0326">Glycosidase</keyword>
<dbReference type="GO" id="GO:0008477">
    <property type="term" value="F:purine nucleosidase activity"/>
    <property type="evidence" value="ECO:0007669"/>
    <property type="project" value="TreeGrafter"/>
</dbReference>
<evidence type="ECO:0000256" key="2">
    <source>
        <dbReference type="ARBA" id="ARBA00022801"/>
    </source>
</evidence>
<dbReference type="GO" id="GO:0006152">
    <property type="term" value="P:purine nucleoside catabolic process"/>
    <property type="evidence" value="ECO:0007669"/>
    <property type="project" value="TreeGrafter"/>
</dbReference>
<dbReference type="Gene3D" id="3.90.245.10">
    <property type="entry name" value="Ribonucleoside hydrolase-like"/>
    <property type="match status" value="1"/>
</dbReference>
<reference evidence="5" key="1">
    <citation type="submission" date="2021-02" db="EMBL/GenBank/DDBJ databases">
        <authorList>
            <person name="Dougan E. K."/>
            <person name="Rhodes N."/>
            <person name="Thang M."/>
            <person name="Chan C."/>
        </authorList>
    </citation>
    <scope>NUCLEOTIDE SEQUENCE</scope>
</reference>
<feature type="domain" description="Inosine/uridine-preferring nucleoside hydrolase" evidence="4">
    <location>
        <begin position="15"/>
        <end position="266"/>
    </location>
</feature>
<dbReference type="PANTHER" id="PTHR12304">
    <property type="entry name" value="INOSINE-URIDINE PREFERRING NUCLEOSIDE HYDROLASE"/>
    <property type="match status" value="1"/>
</dbReference>
<comment type="caution">
    <text evidence="5">The sequence shown here is derived from an EMBL/GenBank/DDBJ whole genome shotgun (WGS) entry which is preliminary data.</text>
</comment>
<evidence type="ECO:0000256" key="3">
    <source>
        <dbReference type="ARBA" id="ARBA00023295"/>
    </source>
</evidence>
<accession>A0A812XB13</accession>
<evidence type="ECO:0000313" key="6">
    <source>
        <dbReference type="Proteomes" id="UP000649617"/>
    </source>
</evidence>
<dbReference type="Pfam" id="PF01156">
    <property type="entry name" value="IU_nuc_hydro"/>
    <property type="match status" value="1"/>
</dbReference>
<evidence type="ECO:0000259" key="4">
    <source>
        <dbReference type="Pfam" id="PF01156"/>
    </source>
</evidence>
<comment type="similarity">
    <text evidence="1">Belongs to the IUNH family.</text>
</comment>
<keyword evidence="6" id="KW-1185">Reference proteome</keyword>
<keyword evidence="2" id="KW-0378">Hydrolase</keyword>
<sequence>MEAEGSEDSGRRKPVIIDTDVDTDDQMAIAFMLAQPDIEVLAITVGCDGWSQQWAGVVSVMRLTQYFGQPGIPVAYSPFYNSDTQLNLKEPNGLPDPTLLAGTGNFLSEYVGLPFNIRPPSWMYTGLLLHEKLRKSRRKVDIIALGPLTNLARFLQESPRLFKRKVNRIYFSGGIVVPRSSSPTDKVWPYSAPGTSFTGKPPHTEWNVFSDPIAANSVFSFGKSLVLATSTYTEGMQFYLNDTDFIPASCDSDRAAVLTKMVTTMPIADGEAVDDLRYWDESAVVLFVQMIRNGGRQEAAVCKEWDKKRFSGWQQRLCQWRAIRSPFREWFWTRGRRVLER</sequence>
<gene>
    <name evidence="5" type="primary">URH1</name>
    <name evidence="5" type="ORF">SPIL2461_LOCUS20426</name>
</gene>
<dbReference type="PANTHER" id="PTHR12304:SF4">
    <property type="entry name" value="URIDINE NUCLEOSIDASE"/>
    <property type="match status" value="1"/>
</dbReference>
<protein>
    <submittedName>
        <fullName evidence="5">URH1 protein</fullName>
    </submittedName>
</protein>